<comment type="caution">
    <text evidence="1">The sequence shown here is derived from an EMBL/GenBank/DDBJ whole genome shotgun (WGS) entry which is preliminary data.</text>
</comment>
<protein>
    <submittedName>
        <fullName evidence="1">Uncharacterized protein</fullName>
    </submittedName>
</protein>
<proteinExistence type="predicted"/>
<dbReference type="Proteomes" id="UP001055811">
    <property type="component" value="Linkage Group LG09"/>
</dbReference>
<keyword evidence="2" id="KW-1185">Reference proteome</keyword>
<evidence type="ECO:0000313" key="1">
    <source>
        <dbReference type="EMBL" id="KAI3690957.1"/>
    </source>
</evidence>
<dbReference type="EMBL" id="CM042017">
    <property type="protein sequence ID" value="KAI3690957.1"/>
    <property type="molecule type" value="Genomic_DNA"/>
</dbReference>
<organism evidence="1 2">
    <name type="scientific">Cichorium intybus</name>
    <name type="common">Chicory</name>
    <dbReference type="NCBI Taxonomy" id="13427"/>
    <lineage>
        <taxon>Eukaryota</taxon>
        <taxon>Viridiplantae</taxon>
        <taxon>Streptophyta</taxon>
        <taxon>Embryophyta</taxon>
        <taxon>Tracheophyta</taxon>
        <taxon>Spermatophyta</taxon>
        <taxon>Magnoliopsida</taxon>
        <taxon>eudicotyledons</taxon>
        <taxon>Gunneridae</taxon>
        <taxon>Pentapetalae</taxon>
        <taxon>asterids</taxon>
        <taxon>campanulids</taxon>
        <taxon>Asterales</taxon>
        <taxon>Asteraceae</taxon>
        <taxon>Cichorioideae</taxon>
        <taxon>Cichorieae</taxon>
        <taxon>Cichoriinae</taxon>
        <taxon>Cichorium</taxon>
    </lineage>
</organism>
<reference evidence="2" key="1">
    <citation type="journal article" date="2022" name="Mol. Ecol. Resour.">
        <title>The genomes of chicory, endive, great burdock and yacon provide insights into Asteraceae palaeo-polyploidization history and plant inulin production.</title>
        <authorList>
            <person name="Fan W."/>
            <person name="Wang S."/>
            <person name="Wang H."/>
            <person name="Wang A."/>
            <person name="Jiang F."/>
            <person name="Liu H."/>
            <person name="Zhao H."/>
            <person name="Xu D."/>
            <person name="Zhang Y."/>
        </authorList>
    </citation>
    <scope>NUCLEOTIDE SEQUENCE [LARGE SCALE GENOMIC DNA]</scope>
    <source>
        <strain evidence="2">cv. Punajuju</strain>
    </source>
</reference>
<name>A0ACB8Z075_CICIN</name>
<reference evidence="1 2" key="2">
    <citation type="journal article" date="2022" name="Mol. Ecol. Resour.">
        <title>The genomes of chicory, endive, great burdock and yacon provide insights into Asteraceae paleo-polyploidization history and plant inulin production.</title>
        <authorList>
            <person name="Fan W."/>
            <person name="Wang S."/>
            <person name="Wang H."/>
            <person name="Wang A."/>
            <person name="Jiang F."/>
            <person name="Liu H."/>
            <person name="Zhao H."/>
            <person name="Xu D."/>
            <person name="Zhang Y."/>
        </authorList>
    </citation>
    <scope>NUCLEOTIDE SEQUENCE [LARGE SCALE GENOMIC DNA]</scope>
    <source>
        <strain evidence="2">cv. Punajuju</strain>
        <tissue evidence="1">Leaves</tissue>
    </source>
</reference>
<sequence>MIRGPPSFNTVEGNQVTQYPSRILFVAAKSGNTRFIIHLLKSYPDLALKVDDNGQTIFHIAVIHRHAEIYNLLYEIGSQKDFITPQKDKEGNNILHLVAKGATAERFQNVSGVALQMQHELLWFREVEQMIPPGYRQRKNNDGETPRGYDQNTGIPMFRQKAALMVFVIADAISLIFSSASVLTFLSIFTSRYAEIDFLEESLPKTLMFGLATLFISIVTMMITFSASFFVLYTKHSLWVPVMVTGFALMPLFLFASLQLRFIGDVFYATYRSKYLFKPKKRML</sequence>
<accession>A0ACB8Z075</accession>
<gene>
    <name evidence="1" type="ORF">L2E82_49170</name>
</gene>
<evidence type="ECO:0000313" key="2">
    <source>
        <dbReference type="Proteomes" id="UP001055811"/>
    </source>
</evidence>